<feature type="compositionally biased region" description="Polar residues" evidence="1">
    <location>
        <begin position="333"/>
        <end position="349"/>
    </location>
</feature>
<dbReference type="EMBL" id="CP045529">
    <property type="protein sequence ID" value="QFU96528.1"/>
    <property type="molecule type" value="Genomic_DNA"/>
</dbReference>
<keyword evidence="3" id="KW-0723">Serine/threonine-protein kinase</keyword>
<organism evidence="3 4">
    <name type="scientific">Luteimicrobium xylanilyticum</name>
    <dbReference type="NCBI Taxonomy" id="1133546"/>
    <lineage>
        <taxon>Bacteria</taxon>
        <taxon>Bacillati</taxon>
        <taxon>Actinomycetota</taxon>
        <taxon>Actinomycetes</taxon>
        <taxon>Micrococcales</taxon>
        <taxon>Luteimicrobium</taxon>
    </lineage>
</organism>
<proteinExistence type="predicted"/>
<accession>A0A5P9Q589</accession>
<feature type="compositionally biased region" description="Gly residues" evidence="1">
    <location>
        <begin position="351"/>
        <end position="367"/>
    </location>
</feature>
<evidence type="ECO:0000256" key="2">
    <source>
        <dbReference type="SAM" id="Phobius"/>
    </source>
</evidence>
<name>A0A5P9Q589_9MICO</name>
<protein>
    <submittedName>
        <fullName evidence="3">Non-specific serine/threonine protein kinase</fullName>
        <ecNumber evidence="3">2.7.11.1</ecNumber>
    </submittedName>
</protein>
<dbReference type="EC" id="2.7.11.1" evidence="3"/>
<sequence length="607" mass="62659">MTDIGTTLVARYALTAPLPHDLTNVAVWAADDQVLGRQVRVVLPSGPHVAATLDAARRAALVSDPRLLRVLDVGVDRVADTLGGPGTEVPYVVTETISGRTLGELVAAAPFSAGVARTIVGEAAAALESARRRGLHHWALRPEAVRIVGDRVLVTGLGIDGPVTGLEEADGDLGSRRDADALVGLLYHLQSGRWPGNGLEGDWLLADAPRPVPAPRSRDGAPVGLDQLAPQAPGDLVTLCAATFTTGTGPRTPAEVVAALEPWAALPGEAPTRPAPVEAARAAAPAAAAAAATAAPARESVLHPAVAGPATVGGAAAAPVATASMPAPAVPPQQQSWATQSGSAPSNQVPGGSGWDGPNGPGGGTPDGGPSPLLPEPPRFSRDRLPRSADEVERHRFDPTRVVLALFTAGVVVATAFAVVGLTHNFKPALVYNEKASPAAAAGPQPTTTSGATQQPTAPAQEDVRPVIASGQQVDPPPQGDQNEHPEAADRAYDGDLKTYWFTRTYNTPQFSGLKSGVGYEITLERSAPVSRIVLDTNNSGGHVEVRATDAKDPTDGPVLASASFSAETTLKFDEPVKAKRFVLWITELPKTAEGKNRVELNEIQIS</sequence>
<feature type="compositionally biased region" description="Low complexity" evidence="1">
    <location>
        <begin position="439"/>
        <end position="461"/>
    </location>
</feature>
<evidence type="ECO:0000313" key="3">
    <source>
        <dbReference type="EMBL" id="QFU96528.1"/>
    </source>
</evidence>
<keyword evidence="4" id="KW-1185">Reference proteome</keyword>
<dbReference type="Gene3D" id="2.60.120.260">
    <property type="entry name" value="Galactose-binding domain-like"/>
    <property type="match status" value="1"/>
</dbReference>
<keyword evidence="3" id="KW-0418">Kinase</keyword>
<gene>
    <name evidence="3" type="primary">prkC</name>
    <name evidence="3" type="ORF">KDY119_00012</name>
</gene>
<dbReference type="AlphaFoldDB" id="A0A5P9Q589"/>
<keyword evidence="2" id="KW-0472">Membrane</keyword>
<keyword evidence="2" id="KW-0812">Transmembrane</keyword>
<feature type="compositionally biased region" description="Basic and acidic residues" evidence="1">
    <location>
        <begin position="379"/>
        <end position="392"/>
    </location>
</feature>
<dbReference type="GO" id="GO:0004674">
    <property type="term" value="F:protein serine/threonine kinase activity"/>
    <property type="evidence" value="ECO:0007669"/>
    <property type="project" value="UniProtKB-KW"/>
</dbReference>
<dbReference type="Gene3D" id="1.10.510.10">
    <property type="entry name" value="Transferase(Phosphotransferase) domain 1"/>
    <property type="match status" value="1"/>
</dbReference>
<dbReference type="KEGG" id="lxl:KDY119_00012"/>
<dbReference type="RefSeq" id="WP_153021779.1">
    <property type="nucleotide sequence ID" value="NZ_BAABIH010000007.1"/>
</dbReference>
<feature type="region of interest" description="Disordered" evidence="1">
    <location>
        <begin position="325"/>
        <end position="392"/>
    </location>
</feature>
<feature type="transmembrane region" description="Helical" evidence="2">
    <location>
        <begin position="402"/>
        <end position="422"/>
    </location>
</feature>
<evidence type="ECO:0000256" key="1">
    <source>
        <dbReference type="SAM" id="MobiDB-lite"/>
    </source>
</evidence>
<evidence type="ECO:0000313" key="4">
    <source>
        <dbReference type="Proteomes" id="UP000326702"/>
    </source>
</evidence>
<dbReference type="OrthoDB" id="9786339at2"/>
<dbReference type="Proteomes" id="UP000326702">
    <property type="component" value="Chromosome"/>
</dbReference>
<keyword evidence="3" id="KW-0808">Transferase</keyword>
<keyword evidence="2" id="KW-1133">Transmembrane helix</keyword>
<feature type="region of interest" description="Disordered" evidence="1">
    <location>
        <begin position="439"/>
        <end position="462"/>
    </location>
</feature>
<reference evidence="3 4" key="1">
    <citation type="submission" date="2019-10" db="EMBL/GenBank/DDBJ databases">
        <title>Genome sequence of Luteimicrobium xylanilyticum HY-24.</title>
        <authorList>
            <person name="Kim D.Y."/>
            <person name="Park H.-Y."/>
        </authorList>
    </citation>
    <scope>NUCLEOTIDE SEQUENCE [LARGE SCALE GENOMIC DNA]</scope>
    <source>
        <strain evidence="3 4">HY-24</strain>
    </source>
</reference>